<keyword evidence="1" id="KW-0732">Signal</keyword>
<comment type="caution">
    <text evidence="2">The sequence shown here is derived from an EMBL/GenBank/DDBJ whole genome shotgun (WGS) entry which is preliminary data.</text>
</comment>
<sequence length="264" mass="30399">MKKYILLLMASALLFSCKTKTVTNVPIGTANEIAANAVFFSKIKEKSNFEQLKINSRVNIENGNFIPTLDATIYIENGQKVWMNMIAIFLNVGRGIATPEGIKGYEKWNKTYIESDFSYLNKLLNVNFIDYNSLQNLLLGKTFVPINEKDFILTKNAQGYRLTSSKNLKFENNGQTSEYRVIMDYSPDFDLNQVQLEDKNKTNQLEISYFNWTGFDNMKLPKNVKIIIKGTKTSQIFLENTRFESSKMDTPYSVPNNYTKTEIR</sequence>
<evidence type="ECO:0000313" key="2">
    <source>
        <dbReference type="EMBL" id="KIA89430.1"/>
    </source>
</evidence>
<dbReference type="InterPro" id="IPR025634">
    <property type="entry name" value="DUF4292"/>
</dbReference>
<dbReference type="Proteomes" id="UP000031473">
    <property type="component" value="Unassembled WGS sequence"/>
</dbReference>
<evidence type="ECO:0000256" key="1">
    <source>
        <dbReference type="SAM" id="SignalP"/>
    </source>
</evidence>
<protein>
    <recommendedName>
        <fullName evidence="4">DUF4292 domain-containing protein</fullName>
    </recommendedName>
</protein>
<evidence type="ECO:0008006" key="4">
    <source>
        <dbReference type="Google" id="ProtNLM"/>
    </source>
</evidence>
<dbReference type="OrthoDB" id="849114at2"/>
<name>A0A0C1D6D5_9FLAO</name>
<keyword evidence="3" id="KW-1185">Reference proteome</keyword>
<evidence type="ECO:0000313" key="3">
    <source>
        <dbReference type="Proteomes" id="UP000031473"/>
    </source>
</evidence>
<organism evidence="2 3">
    <name type="scientific">Kaistella jeonii</name>
    <dbReference type="NCBI Taxonomy" id="266749"/>
    <lineage>
        <taxon>Bacteria</taxon>
        <taxon>Pseudomonadati</taxon>
        <taxon>Bacteroidota</taxon>
        <taxon>Flavobacteriia</taxon>
        <taxon>Flavobacteriales</taxon>
        <taxon>Weeksellaceae</taxon>
        <taxon>Chryseobacterium group</taxon>
        <taxon>Kaistella</taxon>
    </lineage>
</organism>
<dbReference type="RefSeq" id="WP_039351211.1">
    <property type="nucleotide sequence ID" value="NZ_FOLA01000005.1"/>
</dbReference>
<dbReference type="STRING" id="266749.SAMN05421876_105246"/>
<accession>A0A0C1D6D5</accession>
<proteinExistence type="predicted"/>
<dbReference type="AlphaFoldDB" id="A0A0C1D6D5"/>
<dbReference type="EMBL" id="JSYL01000003">
    <property type="protein sequence ID" value="KIA89430.1"/>
    <property type="molecule type" value="Genomic_DNA"/>
</dbReference>
<dbReference type="Pfam" id="PF14125">
    <property type="entry name" value="DUF4292"/>
    <property type="match status" value="1"/>
</dbReference>
<feature type="chain" id="PRO_5030004898" description="DUF4292 domain-containing protein" evidence="1">
    <location>
        <begin position="22"/>
        <end position="264"/>
    </location>
</feature>
<feature type="signal peptide" evidence="1">
    <location>
        <begin position="1"/>
        <end position="21"/>
    </location>
</feature>
<reference evidence="2 3" key="1">
    <citation type="submission" date="2014-10" db="EMBL/GenBank/DDBJ databases">
        <title>Kaistella jeonii genome.</title>
        <authorList>
            <person name="Clayton J.T."/>
            <person name="Newman J.D."/>
        </authorList>
    </citation>
    <scope>NUCLEOTIDE SEQUENCE [LARGE SCALE GENOMIC DNA]</scope>
    <source>
        <strain evidence="2 3">DSM 17048</strain>
    </source>
</reference>
<gene>
    <name evidence="2" type="ORF">OA86_07555</name>
</gene>
<dbReference type="PROSITE" id="PS51257">
    <property type="entry name" value="PROKAR_LIPOPROTEIN"/>
    <property type="match status" value="1"/>
</dbReference>